<keyword evidence="7" id="KW-1185">Reference proteome</keyword>
<protein>
    <submittedName>
        <fullName evidence="6">Methyl-accepting chemotaxis protein</fullName>
    </submittedName>
</protein>
<comment type="similarity">
    <text evidence="2">Belongs to the methyl-accepting chemotaxis (MCP) protein family.</text>
</comment>
<keyword evidence="4" id="KW-0472">Membrane</keyword>
<evidence type="ECO:0000256" key="2">
    <source>
        <dbReference type="ARBA" id="ARBA00029447"/>
    </source>
</evidence>
<gene>
    <name evidence="6" type="ORF">EKO24_010320</name>
</gene>
<keyword evidence="4" id="KW-0812">Transmembrane</keyword>
<feature type="transmembrane region" description="Helical" evidence="4">
    <location>
        <begin position="12"/>
        <end position="31"/>
    </location>
</feature>
<dbReference type="PANTHER" id="PTHR43531:SF11">
    <property type="entry name" value="METHYL-ACCEPTING CHEMOTAXIS PROTEIN 3"/>
    <property type="match status" value="1"/>
</dbReference>
<evidence type="ECO:0000259" key="5">
    <source>
        <dbReference type="PROSITE" id="PS50111"/>
    </source>
</evidence>
<accession>A0ABY3CAJ6</accession>
<name>A0ABY3CAJ6_9GAMM</name>
<dbReference type="InterPro" id="IPR013587">
    <property type="entry name" value="Nitrate/nitrite_sensing"/>
</dbReference>
<organism evidence="6 7">
    <name type="scientific">Candidatus Methylobacter oryzae</name>
    <dbReference type="NCBI Taxonomy" id="2497749"/>
    <lineage>
        <taxon>Bacteria</taxon>
        <taxon>Pseudomonadati</taxon>
        <taxon>Pseudomonadota</taxon>
        <taxon>Gammaproteobacteria</taxon>
        <taxon>Methylococcales</taxon>
        <taxon>Methylococcaceae</taxon>
        <taxon>Methylobacter</taxon>
    </lineage>
</organism>
<sequence>MLVERLSFNQKIIVLVIFPLLGVLGLSALTITQQFKAMSAADKVSELTVFSFHASALVHELQKERGMSAGFLGSKGQQFQSELLAQQQLSTEKLNTLQENLQRLAIQSDPRLAEGLHKAFGELDRLAGMRQNIINLSVPAAQAIGYYSDVNGLFLDIISYLPKLSLDTAMSAQLSAYANFLKSKERAGIERAVLSNTFAMDRFGPGMYERLVSLIAIQNTFMDVFLSFADQPALQVYQQTLSGQYVDETQRMRGIALKQAEQGQFAVDAKYWFSMQTGKIDLLKKVEDHLASLLFDKTSALKNQAETYLTLICVTVSLLVFLALSLFVVLRRDIARQLGGEPSEVYRMAENIAEGHLLQHNDHQRHHGIFAAMRMMESRLNNIIKTIHGCAQQILDAAQETSSAAGSLSQSTCHQAVSIDQTTASVDELRSSIEHNFANAQATEKIAQTCADSAKQGYQVVEDVVDAMEKISEKIGLIEDIAYQTNILALNASIEAARAGRHGLGFSVVATEVRKLAGRSHDSAKEIRSLITISGQVTQKVEQLFTSMLPDILKTATLVQEISTTSDEQAASIKQISEVMKQLDDVTQRNAAASEQLSATAHMLNDQSRILNQEIGFFKLG</sequence>
<dbReference type="Gene3D" id="1.10.287.950">
    <property type="entry name" value="Methyl-accepting chemotaxis protein"/>
    <property type="match status" value="1"/>
</dbReference>
<dbReference type="SMART" id="SM00283">
    <property type="entry name" value="MA"/>
    <property type="match status" value="1"/>
</dbReference>
<dbReference type="PROSITE" id="PS50111">
    <property type="entry name" value="CHEMOTAXIS_TRANSDUC_2"/>
    <property type="match status" value="1"/>
</dbReference>
<feature type="transmembrane region" description="Helical" evidence="4">
    <location>
        <begin position="308"/>
        <end position="330"/>
    </location>
</feature>
<dbReference type="Proteomes" id="UP000733744">
    <property type="component" value="Unassembled WGS sequence"/>
</dbReference>
<dbReference type="EMBL" id="RYFG02000091">
    <property type="protein sequence ID" value="TRW95270.1"/>
    <property type="molecule type" value="Genomic_DNA"/>
</dbReference>
<comment type="caution">
    <text evidence="6">The sequence shown here is derived from an EMBL/GenBank/DDBJ whole genome shotgun (WGS) entry which is preliminary data.</text>
</comment>
<dbReference type="Pfam" id="PF00015">
    <property type="entry name" value="MCPsignal"/>
    <property type="match status" value="1"/>
</dbReference>
<keyword evidence="4" id="KW-1133">Transmembrane helix</keyword>
<dbReference type="PANTHER" id="PTHR43531">
    <property type="entry name" value="PROTEIN ICFG"/>
    <property type="match status" value="1"/>
</dbReference>
<dbReference type="InterPro" id="IPR004089">
    <property type="entry name" value="MCPsignal_dom"/>
</dbReference>
<keyword evidence="1" id="KW-0145">Chemotaxis</keyword>
<evidence type="ECO:0000256" key="1">
    <source>
        <dbReference type="ARBA" id="ARBA00022500"/>
    </source>
</evidence>
<evidence type="ECO:0000313" key="6">
    <source>
        <dbReference type="EMBL" id="TRW95270.1"/>
    </source>
</evidence>
<dbReference type="RefSeq" id="WP_127029969.1">
    <property type="nucleotide sequence ID" value="NZ_RYFG02000091.1"/>
</dbReference>
<keyword evidence="3" id="KW-0807">Transducer</keyword>
<evidence type="ECO:0000313" key="7">
    <source>
        <dbReference type="Proteomes" id="UP000733744"/>
    </source>
</evidence>
<evidence type="ECO:0000256" key="4">
    <source>
        <dbReference type="SAM" id="Phobius"/>
    </source>
</evidence>
<feature type="domain" description="Methyl-accepting transducer" evidence="5">
    <location>
        <begin position="390"/>
        <end position="605"/>
    </location>
</feature>
<reference evidence="6 7" key="1">
    <citation type="journal article" date="2019" name="Antonie Van Leeuwenhoek">
        <title>Description of 'Ca. Methylobacter oryzae' KRF1, a novel species from the environmentally important Methylobacter clade 2.</title>
        <authorList>
            <person name="Khatri K."/>
            <person name="Mohite J.A."/>
            <person name="Pandit P.S."/>
            <person name="Bahulikar R."/>
            <person name="Rahalkar M.C."/>
        </authorList>
    </citation>
    <scope>NUCLEOTIDE SEQUENCE [LARGE SCALE GENOMIC DNA]</scope>
    <source>
        <strain evidence="6 7">KRF1</strain>
    </source>
</reference>
<dbReference type="InterPro" id="IPR051310">
    <property type="entry name" value="MCP_chemotaxis"/>
</dbReference>
<dbReference type="Pfam" id="PF08376">
    <property type="entry name" value="NIT"/>
    <property type="match status" value="1"/>
</dbReference>
<dbReference type="SUPFAM" id="SSF58104">
    <property type="entry name" value="Methyl-accepting chemotaxis protein (MCP) signaling domain"/>
    <property type="match status" value="1"/>
</dbReference>
<evidence type="ECO:0000256" key="3">
    <source>
        <dbReference type="PROSITE-ProRule" id="PRU00284"/>
    </source>
</evidence>
<proteinExistence type="inferred from homology"/>